<sequence length="67" mass="7861">MVMKKQPIQQTFLINDVEMTSFMLFAFRILVIEKENKSVLIAITNFSTWVDMVNLFPRETENNQGGY</sequence>
<dbReference type="Proteomes" id="UP000322619">
    <property type="component" value="Unassembled WGS sequence"/>
</dbReference>
<evidence type="ECO:0000313" key="1">
    <source>
        <dbReference type="EMBL" id="TYC88131.1"/>
    </source>
</evidence>
<protein>
    <submittedName>
        <fullName evidence="1">Uncharacterized protein</fullName>
    </submittedName>
</protein>
<gene>
    <name evidence="1" type="ORF">FXB42_00515</name>
</gene>
<evidence type="ECO:0000313" key="2">
    <source>
        <dbReference type="Proteomes" id="UP000322619"/>
    </source>
</evidence>
<dbReference type="EMBL" id="VSLA01000002">
    <property type="protein sequence ID" value="TYC88131.1"/>
    <property type="molecule type" value="Genomic_DNA"/>
</dbReference>
<accession>A0A5D0WWX5</accession>
<name>A0A5D0WWX5_9FIRM</name>
<reference evidence="1 2" key="1">
    <citation type="submission" date="2019-08" db="EMBL/GenBank/DDBJ databases">
        <title>Isolation and enrichment of carboxydotrophic bacteria from anaerobic sludge for the production of bio-based chemicals from syngas.</title>
        <authorList>
            <person name="Antares A.L."/>
            <person name="Moreira J."/>
            <person name="Diender M."/>
            <person name="Parshina S.N."/>
            <person name="Stams A.J.M."/>
            <person name="Alves M."/>
            <person name="Alves J.I."/>
            <person name="Sousa D.Z."/>
        </authorList>
    </citation>
    <scope>NUCLEOTIDE SEQUENCE [LARGE SCALE GENOMIC DNA]</scope>
    <source>
        <strain evidence="1 2">JM</strain>
    </source>
</reference>
<dbReference type="AlphaFoldDB" id="A0A5D0WWX5"/>
<comment type="caution">
    <text evidence="1">The sequence shown here is derived from an EMBL/GenBank/DDBJ whole genome shotgun (WGS) entry which is preliminary data.</text>
</comment>
<proteinExistence type="predicted"/>
<organism evidence="1 2">
    <name type="scientific">Acetobacterium wieringae</name>
    <dbReference type="NCBI Taxonomy" id="52694"/>
    <lineage>
        <taxon>Bacteria</taxon>
        <taxon>Bacillati</taxon>
        <taxon>Bacillota</taxon>
        <taxon>Clostridia</taxon>
        <taxon>Eubacteriales</taxon>
        <taxon>Eubacteriaceae</taxon>
        <taxon>Acetobacterium</taxon>
    </lineage>
</organism>